<dbReference type="Pfam" id="PF03259">
    <property type="entry name" value="Robl_LC7"/>
    <property type="match status" value="1"/>
</dbReference>
<evidence type="ECO:0000313" key="4">
    <source>
        <dbReference type="RefSeq" id="XP_018014741.1"/>
    </source>
</evidence>
<accession>A0A8B7NNL3</accession>
<gene>
    <name evidence="4" type="primary">LOC108671681</name>
</gene>
<sequence length="100" mass="10364">MAMLKPAALTQLLNEANTGGVYGALLLNMDGALLAFSGPADRDARVTAAISSNIWAAYSKLGATGRAQSPLAPATPEQRLLTVLLDCQVTNSRPARLPGD</sequence>
<protein>
    <submittedName>
        <fullName evidence="4">Ragulator complex protein LAMTOR2 homolog</fullName>
    </submittedName>
</protein>
<feature type="domain" description="Roadblock/LAMTOR2" evidence="2">
    <location>
        <begin position="13"/>
        <end position="62"/>
    </location>
</feature>
<dbReference type="SUPFAM" id="SSF103196">
    <property type="entry name" value="Roadblock/LC7 domain"/>
    <property type="match status" value="1"/>
</dbReference>
<dbReference type="InterPro" id="IPR004942">
    <property type="entry name" value="Roadblock/LAMTOR2_dom"/>
</dbReference>
<proteinExistence type="inferred from homology"/>
<dbReference type="RefSeq" id="XP_018014741.1">
    <property type="nucleotide sequence ID" value="XM_018159252.2"/>
</dbReference>
<dbReference type="Proteomes" id="UP000694843">
    <property type="component" value="Unplaced"/>
</dbReference>
<dbReference type="InterPro" id="IPR037587">
    <property type="entry name" value="LAMTOR2-like"/>
</dbReference>
<evidence type="ECO:0000313" key="3">
    <source>
        <dbReference type="Proteomes" id="UP000694843"/>
    </source>
</evidence>
<organism evidence="3 4">
    <name type="scientific">Hyalella azteca</name>
    <name type="common">Amphipod</name>
    <dbReference type="NCBI Taxonomy" id="294128"/>
    <lineage>
        <taxon>Eukaryota</taxon>
        <taxon>Metazoa</taxon>
        <taxon>Ecdysozoa</taxon>
        <taxon>Arthropoda</taxon>
        <taxon>Crustacea</taxon>
        <taxon>Multicrustacea</taxon>
        <taxon>Malacostraca</taxon>
        <taxon>Eumalacostraca</taxon>
        <taxon>Peracarida</taxon>
        <taxon>Amphipoda</taxon>
        <taxon>Senticaudata</taxon>
        <taxon>Talitrida</taxon>
        <taxon>Talitroidea</taxon>
        <taxon>Hyalellidae</taxon>
        <taxon>Hyalella</taxon>
    </lineage>
</organism>
<dbReference type="Gene3D" id="3.30.450.30">
    <property type="entry name" value="Dynein light chain 2a, cytoplasmic"/>
    <property type="match status" value="1"/>
</dbReference>
<dbReference type="KEGG" id="hazt:108671681"/>
<dbReference type="GO" id="GO:0032008">
    <property type="term" value="P:positive regulation of TOR signaling"/>
    <property type="evidence" value="ECO:0007669"/>
    <property type="project" value="InterPro"/>
</dbReference>
<dbReference type="CTD" id="28956"/>
<dbReference type="GeneID" id="108671681"/>
<comment type="similarity">
    <text evidence="1">Belongs to the GAMAD family.</text>
</comment>
<reference evidence="4" key="1">
    <citation type="submission" date="2025-08" db="UniProtKB">
        <authorList>
            <consortium name="RefSeq"/>
        </authorList>
    </citation>
    <scope>IDENTIFICATION</scope>
    <source>
        <tissue evidence="4">Whole organism</tissue>
    </source>
</reference>
<keyword evidence="3" id="KW-1185">Reference proteome</keyword>
<dbReference type="AlphaFoldDB" id="A0A8B7NNL3"/>
<dbReference type="OrthoDB" id="271745at2759"/>
<dbReference type="GO" id="GO:0060090">
    <property type="term" value="F:molecular adaptor activity"/>
    <property type="evidence" value="ECO:0007669"/>
    <property type="project" value="InterPro"/>
</dbReference>
<evidence type="ECO:0000256" key="1">
    <source>
        <dbReference type="ARBA" id="ARBA00007191"/>
    </source>
</evidence>
<evidence type="ECO:0000259" key="2">
    <source>
        <dbReference type="Pfam" id="PF03259"/>
    </source>
</evidence>
<name>A0A8B7NNL3_HYAAZ</name>
<dbReference type="GO" id="GO:0005085">
    <property type="term" value="F:guanyl-nucleotide exchange factor activity"/>
    <property type="evidence" value="ECO:0007669"/>
    <property type="project" value="InterPro"/>
</dbReference>
<dbReference type="PANTHER" id="PTHR13323">
    <property type="entry name" value="LATE ENDOSOMAL/LYSOSOMAL MP1 INTERACTING PROTEIN"/>
    <property type="match status" value="1"/>
</dbReference>